<dbReference type="PANTHER" id="PTHR11071">
    <property type="entry name" value="PEPTIDYL-PROLYL CIS-TRANS ISOMERASE"/>
    <property type="match status" value="1"/>
</dbReference>
<dbReference type="Pfam" id="PF13181">
    <property type="entry name" value="TPR_8"/>
    <property type="match status" value="2"/>
</dbReference>
<dbReference type="GO" id="GO:0006457">
    <property type="term" value="P:protein folding"/>
    <property type="evidence" value="ECO:0007669"/>
    <property type="project" value="TreeGrafter"/>
</dbReference>
<dbReference type="GO" id="GO:0005739">
    <property type="term" value="C:mitochondrion"/>
    <property type="evidence" value="ECO:0007669"/>
    <property type="project" value="TreeGrafter"/>
</dbReference>
<proteinExistence type="predicted"/>
<dbReference type="SUPFAM" id="SSF48452">
    <property type="entry name" value="TPR-like"/>
    <property type="match status" value="1"/>
</dbReference>
<keyword evidence="3" id="KW-0697">Rotamase</keyword>
<dbReference type="InterPro" id="IPR011990">
    <property type="entry name" value="TPR-like_helical_dom_sf"/>
</dbReference>
<dbReference type="PROSITE" id="PS50072">
    <property type="entry name" value="CSA_PPIASE_2"/>
    <property type="match status" value="1"/>
</dbReference>
<dbReference type="Gene3D" id="2.40.100.10">
    <property type="entry name" value="Cyclophilin-like"/>
    <property type="match status" value="1"/>
</dbReference>
<keyword evidence="4" id="KW-0413">Isomerase</keyword>
<keyword evidence="5" id="KW-0802">TPR repeat</keyword>
<dbReference type="PRINTS" id="PR00153">
    <property type="entry name" value="CSAPPISMRASE"/>
</dbReference>
<name>A0A8S1A6I0_ARCPL</name>
<dbReference type="Pfam" id="PF00160">
    <property type="entry name" value="Pro_isomerase"/>
    <property type="match status" value="1"/>
</dbReference>
<dbReference type="FunFam" id="2.40.100.10:FF:000025">
    <property type="entry name" value="Peptidyl-prolyl cis-trans isomerase CYP19-2"/>
    <property type="match status" value="1"/>
</dbReference>
<dbReference type="Proteomes" id="UP000494106">
    <property type="component" value="Unassembled WGS sequence"/>
</dbReference>
<gene>
    <name evidence="7" type="ORF">APLA_LOCUS8635</name>
</gene>
<dbReference type="SMART" id="SM00028">
    <property type="entry name" value="TPR"/>
    <property type="match status" value="2"/>
</dbReference>
<comment type="caution">
    <text evidence="7">The sequence shown here is derived from an EMBL/GenBank/DDBJ whole genome shotgun (WGS) entry which is preliminary data.</text>
</comment>
<dbReference type="EMBL" id="CADEBC010000510">
    <property type="protein sequence ID" value="CAB3241456.1"/>
    <property type="molecule type" value="Genomic_DNA"/>
</dbReference>
<evidence type="ECO:0000259" key="6">
    <source>
        <dbReference type="PROSITE" id="PS50072"/>
    </source>
</evidence>
<sequence>MNSVPATQRNPLVYLDIAIDGEPAGRIVIKLRSDIVPKTAENFRALCTGEKGRGVYGKPLHFKGTKFHKAISQFMIQGGDIINNDGSGGESIYGPTFKDENFKLKHEQGVLSMANSGTPHTNGSQFCITTETCYHLDGTNVVFGRVLAGIGIVREIQRYGDSEHGRPTVDCVIQDCGEILTSSWDVCCRDGTADCLPEYPSDHQDHNISVAELISCIKDIKNVENIKETETREHLQEIRTTYLLQCNLNLAACYMKLEDYRACVNFCTEVLELDPRNEKALYRRGQANYALKNYDDALMDLKQAEKISPNNRAVHKLLDEIICTQLPSLVKAAPKELPIVWSTLMDLLNDVALKVAKEAKGVGNIMNVFFQKTGPYSRIICTQFPSLVKAAPKELPIVWSTLMDTLNDISLQVAKEAKAVGNIMNVFFQKTGPYSRVLTWDISDF</sequence>
<dbReference type="InterPro" id="IPR019734">
    <property type="entry name" value="TPR_rpt"/>
</dbReference>
<dbReference type="PROSITE" id="PS50005">
    <property type="entry name" value="TPR"/>
    <property type="match status" value="1"/>
</dbReference>
<evidence type="ECO:0000256" key="2">
    <source>
        <dbReference type="ARBA" id="ARBA00013194"/>
    </source>
</evidence>
<evidence type="ECO:0000256" key="4">
    <source>
        <dbReference type="ARBA" id="ARBA00023235"/>
    </source>
</evidence>
<evidence type="ECO:0000313" key="8">
    <source>
        <dbReference type="Proteomes" id="UP000494106"/>
    </source>
</evidence>
<dbReference type="Gene3D" id="1.25.40.10">
    <property type="entry name" value="Tetratricopeptide repeat domain"/>
    <property type="match status" value="1"/>
</dbReference>
<feature type="repeat" description="TPR" evidence="5">
    <location>
        <begin position="278"/>
        <end position="311"/>
    </location>
</feature>
<evidence type="ECO:0000256" key="1">
    <source>
        <dbReference type="ARBA" id="ARBA00000971"/>
    </source>
</evidence>
<evidence type="ECO:0000313" key="7">
    <source>
        <dbReference type="EMBL" id="CAB3241456.1"/>
    </source>
</evidence>
<dbReference type="AlphaFoldDB" id="A0A8S1A6I0"/>
<protein>
    <recommendedName>
        <fullName evidence="2">peptidylprolyl isomerase</fullName>
        <ecNumber evidence="2">5.2.1.8</ecNumber>
    </recommendedName>
</protein>
<dbReference type="GO" id="GO:0016018">
    <property type="term" value="F:cyclosporin A binding"/>
    <property type="evidence" value="ECO:0007669"/>
    <property type="project" value="TreeGrafter"/>
</dbReference>
<dbReference type="EC" id="5.2.1.8" evidence="2"/>
<accession>A0A8S1A6I0</accession>
<feature type="domain" description="PPIase cyclophilin-type" evidence="6">
    <location>
        <begin position="14"/>
        <end position="178"/>
    </location>
</feature>
<dbReference type="PANTHER" id="PTHR11071:SF497">
    <property type="entry name" value="CYCLOPHILIN 40, ISOFORM A"/>
    <property type="match status" value="1"/>
</dbReference>
<keyword evidence="8" id="KW-1185">Reference proteome</keyword>
<reference evidence="7 8" key="1">
    <citation type="submission" date="2020-04" db="EMBL/GenBank/DDBJ databases">
        <authorList>
            <person name="Wallbank WR R."/>
            <person name="Pardo Diaz C."/>
            <person name="Kozak K."/>
            <person name="Martin S."/>
            <person name="Jiggins C."/>
            <person name="Moest M."/>
            <person name="Warren A I."/>
            <person name="Byers J.R.P. K."/>
            <person name="Montejo-Kovacevich G."/>
            <person name="Yen C E."/>
        </authorList>
    </citation>
    <scope>NUCLEOTIDE SEQUENCE [LARGE SCALE GENOMIC DNA]</scope>
</reference>
<evidence type="ECO:0000256" key="3">
    <source>
        <dbReference type="ARBA" id="ARBA00023110"/>
    </source>
</evidence>
<organism evidence="7 8">
    <name type="scientific">Arctia plantaginis</name>
    <name type="common">Wood tiger moth</name>
    <name type="synonym">Phalaena plantaginis</name>
    <dbReference type="NCBI Taxonomy" id="874455"/>
    <lineage>
        <taxon>Eukaryota</taxon>
        <taxon>Metazoa</taxon>
        <taxon>Ecdysozoa</taxon>
        <taxon>Arthropoda</taxon>
        <taxon>Hexapoda</taxon>
        <taxon>Insecta</taxon>
        <taxon>Pterygota</taxon>
        <taxon>Neoptera</taxon>
        <taxon>Endopterygota</taxon>
        <taxon>Lepidoptera</taxon>
        <taxon>Glossata</taxon>
        <taxon>Ditrysia</taxon>
        <taxon>Noctuoidea</taxon>
        <taxon>Erebidae</taxon>
        <taxon>Arctiinae</taxon>
        <taxon>Arctia</taxon>
    </lineage>
</organism>
<comment type="catalytic activity">
    <reaction evidence="1">
        <text>[protein]-peptidylproline (omega=180) = [protein]-peptidylproline (omega=0)</text>
        <dbReference type="Rhea" id="RHEA:16237"/>
        <dbReference type="Rhea" id="RHEA-COMP:10747"/>
        <dbReference type="Rhea" id="RHEA-COMP:10748"/>
        <dbReference type="ChEBI" id="CHEBI:83833"/>
        <dbReference type="ChEBI" id="CHEBI:83834"/>
        <dbReference type="EC" id="5.2.1.8"/>
    </reaction>
</comment>
<dbReference type="InterPro" id="IPR002130">
    <property type="entry name" value="Cyclophilin-type_PPIase_dom"/>
</dbReference>
<dbReference type="SUPFAM" id="SSF50891">
    <property type="entry name" value="Cyclophilin-like"/>
    <property type="match status" value="1"/>
</dbReference>
<evidence type="ECO:0000256" key="5">
    <source>
        <dbReference type="PROSITE-ProRule" id="PRU00339"/>
    </source>
</evidence>
<dbReference type="GO" id="GO:0003755">
    <property type="term" value="F:peptidyl-prolyl cis-trans isomerase activity"/>
    <property type="evidence" value="ECO:0007669"/>
    <property type="project" value="UniProtKB-KW"/>
</dbReference>
<dbReference type="OrthoDB" id="407558at2759"/>
<dbReference type="InterPro" id="IPR029000">
    <property type="entry name" value="Cyclophilin-like_dom_sf"/>
</dbReference>